<feature type="region of interest" description="Disordered" evidence="12">
    <location>
        <begin position="672"/>
        <end position="764"/>
    </location>
</feature>
<dbReference type="FunFam" id="3.10.290.20:FF:000005">
    <property type="entry name" value="Ubiquitin-activating enzyme E1-like"/>
    <property type="match status" value="1"/>
</dbReference>
<dbReference type="InterPro" id="IPR033127">
    <property type="entry name" value="UBQ-activ_enz_E1_Cys_AS"/>
</dbReference>
<name>A0AAD8UWQ5_GLOAC</name>
<dbReference type="InterPro" id="IPR028077">
    <property type="entry name" value="UAE_UbL_dom"/>
</dbReference>
<keyword evidence="17" id="KW-1185">Reference proteome</keyword>
<reference evidence="16" key="1">
    <citation type="submission" date="2021-12" db="EMBL/GenBank/DDBJ databases">
        <title>Comparative genomics, transcriptomics and evolutionary studies reveal genomic signatures of adaptation to plant cell wall in hemibiotrophic fungi.</title>
        <authorList>
            <consortium name="DOE Joint Genome Institute"/>
            <person name="Baroncelli R."/>
            <person name="Diaz J.F."/>
            <person name="Benocci T."/>
            <person name="Peng M."/>
            <person name="Battaglia E."/>
            <person name="Haridas S."/>
            <person name="Andreopoulos W."/>
            <person name="Labutti K."/>
            <person name="Pangilinan J."/>
            <person name="Floch G.L."/>
            <person name="Makela M.R."/>
            <person name="Henrissat B."/>
            <person name="Grigoriev I.V."/>
            <person name="Crouch J.A."/>
            <person name="De Vries R.P."/>
            <person name="Sukno S.A."/>
            <person name="Thon M.R."/>
        </authorList>
    </citation>
    <scope>NUCLEOTIDE SEQUENCE</scope>
    <source>
        <strain evidence="16">CBS 112980</strain>
    </source>
</reference>
<dbReference type="Gene3D" id="1.10.10.520">
    <property type="entry name" value="Ubiquitin activating enzymes (Uba3). Chain: B, domain 2"/>
    <property type="match status" value="1"/>
</dbReference>
<dbReference type="GO" id="GO:0046872">
    <property type="term" value="F:metal ion binding"/>
    <property type="evidence" value="ECO:0007669"/>
    <property type="project" value="UniProtKB-KW"/>
</dbReference>
<dbReference type="InterPro" id="IPR042449">
    <property type="entry name" value="Ub-E1_IAD_1"/>
</dbReference>
<feature type="compositionally biased region" description="Low complexity" evidence="12">
    <location>
        <begin position="741"/>
        <end position="757"/>
    </location>
</feature>
<feature type="active site" description="Glycyl thioester intermediate" evidence="11">
    <location>
        <position position="312"/>
    </location>
</feature>
<dbReference type="InterPro" id="IPR023318">
    <property type="entry name" value="Ub_act_enz_dom_a_sf"/>
</dbReference>
<sequence length="764" mass="83553">MDSTAEAGAAPAATAAEATAPAAATAPTPASAPQQQQQPAQTEAIPAAPPPAQTTQQQQQQKPQQQKPQQQQQRPPAVQTRDRFFQQSLGGSLNANVKKVRRNPRQSPGASDHATYPASRLSSNGVPFACSRSTIFSPMMGFDAIEESMELTYNTQARVLMVGAGGIGCELLKNIVLTGFGEIHVVDLDTIDLSNLNRQFLFRHEHIKKSKALVAKDAAQPFNPKVKIVAHHANIKDAQFNVKWFRDFNIVFNALDNLEARRHVNRMCLAADVPLIESGTTGFNGNVQVIKKGVTACYDCTPKETPKSYPVCTIRSTPSQPIHCIVWGKSYLLNEIFGASEDESAFDNSADADNAKEIEELKKEAAALRTIRESLGTDAFPQLLFDKVFNADIMRLASMEDMWKSRRKPEALDYKTLSEQSAAALASKESILQGGQQVWALEENFAVFVDSLDRLSKRMQELKKAHKEDASGPEPLITFDKDDEDTLDFVTSSANIRSSIFGIERKSRFDIKQMAGNIIPAIATTNAIVAGLCVLQSFKVLRGDFTQTKEVFISPHNPARLLNSSKYRAPNPDCPVCSVYQTSVTVDMSRATLKDFVEDFVRLELGYGDKEFALNNDVGPLYDPDETENLSKKLSELGIKEDSFLTIIDEDDEEPYVNVVISIQESKEPLTDKPIQGLVADKKPEIPRKPKKEASAESNGTSEPNGKPAGEASEGTPNLKRPRPDDGDEPIEAKKAKVVATTSGSDDVVIVDDSTGGAIVIDDD</sequence>
<keyword evidence="5" id="KW-0479">Metal-binding</keyword>
<evidence type="ECO:0000313" key="17">
    <source>
        <dbReference type="Proteomes" id="UP001244207"/>
    </source>
</evidence>
<dbReference type="PANTHER" id="PTHR10953">
    <property type="entry name" value="UBIQUITIN-ACTIVATING ENZYME E1"/>
    <property type="match status" value="1"/>
</dbReference>
<dbReference type="InterPro" id="IPR019572">
    <property type="entry name" value="UBA_E1_SCCH"/>
</dbReference>
<gene>
    <name evidence="16" type="ORF">BDZ83DRAFT_649326</name>
</gene>
<feature type="domain" description="THIF-type NAD/FAD binding fold" evidence="13">
    <location>
        <begin position="156"/>
        <end position="576"/>
    </location>
</feature>
<comment type="caution">
    <text evidence="16">The sequence shown here is derived from an EMBL/GenBank/DDBJ whole genome shotgun (WGS) entry which is preliminary data.</text>
</comment>
<feature type="compositionally biased region" description="Basic and acidic residues" evidence="12">
    <location>
        <begin position="680"/>
        <end position="695"/>
    </location>
</feature>
<feature type="compositionally biased region" description="Low complexity" evidence="12">
    <location>
        <begin position="1"/>
        <end position="46"/>
    </location>
</feature>
<evidence type="ECO:0000256" key="2">
    <source>
        <dbReference type="ARBA" id="ARBA00004718"/>
    </source>
</evidence>
<dbReference type="AlphaFoldDB" id="A0AAD8UWQ5"/>
<evidence type="ECO:0000259" key="15">
    <source>
        <dbReference type="Pfam" id="PF14732"/>
    </source>
</evidence>
<dbReference type="GO" id="GO:0005524">
    <property type="term" value="F:ATP binding"/>
    <property type="evidence" value="ECO:0007669"/>
    <property type="project" value="UniProtKB-KW"/>
</dbReference>
<dbReference type="InterPro" id="IPR035985">
    <property type="entry name" value="Ubiquitin-activating_enz"/>
</dbReference>
<dbReference type="Pfam" id="PF10585">
    <property type="entry name" value="UBA_E1_SCCH"/>
    <property type="match status" value="1"/>
</dbReference>
<dbReference type="Proteomes" id="UP001244207">
    <property type="component" value="Unassembled WGS sequence"/>
</dbReference>
<dbReference type="GO" id="GO:0016925">
    <property type="term" value="P:protein sumoylation"/>
    <property type="evidence" value="ECO:0007669"/>
    <property type="project" value="TreeGrafter"/>
</dbReference>
<dbReference type="RefSeq" id="XP_060367775.1">
    <property type="nucleotide sequence ID" value="XM_060510263.1"/>
</dbReference>
<evidence type="ECO:0008006" key="18">
    <source>
        <dbReference type="Google" id="ProtNLM"/>
    </source>
</evidence>
<dbReference type="GO" id="GO:0019948">
    <property type="term" value="F:SUMO activating enzyme activity"/>
    <property type="evidence" value="ECO:0007669"/>
    <property type="project" value="TreeGrafter"/>
</dbReference>
<evidence type="ECO:0000256" key="11">
    <source>
        <dbReference type="PROSITE-ProRule" id="PRU10132"/>
    </source>
</evidence>
<evidence type="ECO:0000259" key="13">
    <source>
        <dbReference type="Pfam" id="PF00899"/>
    </source>
</evidence>
<evidence type="ECO:0000256" key="4">
    <source>
        <dbReference type="ARBA" id="ARBA00022679"/>
    </source>
</evidence>
<comment type="subcellular location">
    <subcellularLocation>
        <location evidence="1">Nucleus</location>
    </subcellularLocation>
</comment>
<dbReference type="FunFam" id="3.40.50.720:FF:000618">
    <property type="entry name" value="SUMO-activating enzyme subunit 2"/>
    <property type="match status" value="1"/>
</dbReference>
<keyword evidence="7" id="KW-0833">Ubl conjugation pathway</keyword>
<feature type="domain" description="Ubiquitin/SUMO-activating enzyme ubiquitin-like" evidence="15">
    <location>
        <begin position="584"/>
        <end position="667"/>
    </location>
</feature>
<proteinExistence type="inferred from homology"/>
<dbReference type="GO" id="GO:0016740">
    <property type="term" value="F:transferase activity"/>
    <property type="evidence" value="ECO:0007669"/>
    <property type="project" value="UniProtKB-KW"/>
</dbReference>
<keyword evidence="8" id="KW-0862">Zinc</keyword>
<dbReference type="Pfam" id="PF14732">
    <property type="entry name" value="UAE_UbL"/>
    <property type="match status" value="1"/>
</dbReference>
<keyword evidence="6" id="KW-0547">Nucleotide-binding</keyword>
<evidence type="ECO:0000256" key="3">
    <source>
        <dbReference type="ARBA" id="ARBA00005673"/>
    </source>
</evidence>
<dbReference type="PANTHER" id="PTHR10953:SF5">
    <property type="entry name" value="SUMO-ACTIVATING ENZYME SUBUNIT 2"/>
    <property type="match status" value="1"/>
</dbReference>
<organism evidence="16 17">
    <name type="scientific">Glomerella acutata</name>
    <name type="common">Colletotrichum acutatum</name>
    <dbReference type="NCBI Taxonomy" id="27357"/>
    <lineage>
        <taxon>Eukaryota</taxon>
        <taxon>Fungi</taxon>
        <taxon>Dikarya</taxon>
        <taxon>Ascomycota</taxon>
        <taxon>Pezizomycotina</taxon>
        <taxon>Sordariomycetes</taxon>
        <taxon>Hypocreomycetidae</taxon>
        <taxon>Glomerellales</taxon>
        <taxon>Glomerellaceae</taxon>
        <taxon>Colletotrichum</taxon>
        <taxon>Colletotrichum acutatum species complex</taxon>
    </lineage>
</organism>
<dbReference type="InterPro" id="IPR000594">
    <property type="entry name" value="ThiF_NAD_FAD-bd"/>
</dbReference>
<keyword evidence="9" id="KW-0067">ATP-binding</keyword>
<dbReference type="GO" id="GO:0005737">
    <property type="term" value="C:cytoplasm"/>
    <property type="evidence" value="ECO:0007669"/>
    <property type="project" value="TreeGrafter"/>
</dbReference>
<feature type="compositionally biased region" description="Low complexity" evidence="12">
    <location>
        <begin position="53"/>
        <end position="79"/>
    </location>
</feature>
<evidence type="ECO:0000256" key="1">
    <source>
        <dbReference type="ARBA" id="ARBA00004123"/>
    </source>
</evidence>
<accession>A0AAD8UWQ5</accession>
<feature type="domain" description="Ubiquitin-activating enzyme SCCH" evidence="14">
    <location>
        <begin position="450"/>
        <end position="512"/>
    </location>
</feature>
<evidence type="ECO:0000313" key="16">
    <source>
        <dbReference type="EMBL" id="KAK1727720.1"/>
    </source>
</evidence>
<keyword evidence="10" id="KW-0539">Nucleus</keyword>
<comment type="pathway">
    <text evidence="2">Protein modification; protein sumoylation.</text>
</comment>
<feature type="region of interest" description="Disordered" evidence="12">
    <location>
        <begin position="1"/>
        <end position="123"/>
    </location>
</feature>
<evidence type="ECO:0000256" key="12">
    <source>
        <dbReference type="SAM" id="MobiDB-lite"/>
    </source>
</evidence>
<dbReference type="Pfam" id="PF00899">
    <property type="entry name" value="ThiF"/>
    <property type="match status" value="1"/>
</dbReference>
<dbReference type="FunFam" id="3.50.50.80:FF:000002">
    <property type="entry name" value="SUMO-activating enzyme subunit 2"/>
    <property type="match status" value="1"/>
</dbReference>
<protein>
    <recommendedName>
        <fullName evidence="18">Ubiquitin-activating enzyme E1-like</fullName>
    </recommendedName>
</protein>
<dbReference type="Gene3D" id="3.10.290.20">
    <property type="entry name" value="Ubiquitin-like 2 activating enzyme e1b. Chain: B, domain 3"/>
    <property type="match status" value="1"/>
</dbReference>
<dbReference type="GeneID" id="85394162"/>
<dbReference type="SUPFAM" id="SSF69572">
    <property type="entry name" value="Activating enzymes of the ubiquitin-like proteins"/>
    <property type="match status" value="1"/>
</dbReference>
<evidence type="ECO:0000256" key="10">
    <source>
        <dbReference type="ARBA" id="ARBA00023242"/>
    </source>
</evidence>
<dbReference type="FunFam" id="1.10.10.520:FF:000003">
    <property type="entry name" value="Ubiquitin-activating enzyme E1-like"/>
    <property type="match status" value="1"/>
</dbReference>
<comment type="similarity">
    <text evidence="3">Belongs to the ubiquitin-activating E1 family.</text>
</comment>
<evidence type="ECO:0000259" key="14">
    <source>
        <dbReference type="Pfam" id="PF10585"/>
    </source>
</evidence>
<evidence type="ECO:0000256" key="7">
    <source>
        <dbReference type="ARBA" id="ARBA00022786"/>
    </source>
</evidence>
<evidence type="ECO:0000256" key="9">
    <source>
        <dbReference type="ARBA" id="ARBA00022840"/>
    </source>
</evidence>
<dbReference type="GO" id="GO:0031510">
    <property type="term" value="C:SUMO activating enzyme complex"/>
    <property type="evidence" value="ECO:0007669"/>
    <property type="project" value="TreeGrafter"/>
</dbReference>
<keyword evidence="4" id="KW-0808">Transferase</keyword>
<dbReference type="PROSITE" id="PS00865">
    <property type="entry name" value="UBIQUITIN_ACTIVAT_2"/>
    <property type="match status" value="1"/>
</dbReference>
<evidence type="ECO:0000256" key="5">
    <source>
        <dbReference type="ARBA" id="ARBA00022723"/>
    </source>
</evidence>
<dbReference type="CDD" id="cd01489">
    <property type="entry name" value="Uba2_SUMO"/>
    <property type="match status" value="1"/>
</dbReference>
<dbReference type="InterPro" id="IPR045886">
    <property type="entry name" value="ThiF/MoeB/HesA"/>
</dbReference>
<dbReference type="EMBL" id="JAHMHS010000022">
    <property type="protein sequence ID" value="KAK1727720.1"/>
    <property type="molecule type" value="Genomic_DNA"/>
</dbReference>
<dbReference type="Gene3D" id="3.50.50.80">
    <property type="entry name" value="Ubiquitin-activating enzyme E1, inactive adenylation domain, subdomain 1"/>
    <property type="match status" value="1"/>
</dbReference>
<feature type="compositionally biased region" description="Polar residues" evidence="12">
    <location>
        <begin position="85"/>
        <end position="95"/>
    </location>
</feature>
<evidence type="ECO:0000256" key="8">
    <source>
        <dbReference type="ARBA" id="ARBA00022833"/>
    </source>
</evidence>
<evidence type="ECO:0000256" key="6">
    <source>
        <dbReference type="ARBA" id="ARBA00022741"/>
    </source>
</evidence>